<dbReference type="InterPro" id="IPR013766">
    <property type="entry name" value="Thioredoxin_domain"/>
</dbReference>
<reference evidence="1 2" key="1">
    <citation type="submission" date="2018-01" db="EMBL/GenBank/DDBJ databases">
        <title>Complete genome sequence of Bacteriovorax stolpii DSM12778.</title>
        <authorList>
            <person name="Tang B."/>
            <person name="Chang J."/>
        </authorList>
    </citation>
    <scope>NUCLEOTIDE SEQUENCE [LARGE SCALE GENOMIC DNA]</scope>
    <source>
        <strain evidence="1 2">DSM 12778</strain>
    </source>
</reference>
<dbReference type="PANTHER" id="PTHR42852">
    <property type="entry name" value="THIOL:DISULFIDE INTERCHANGE PROTEIN DSBE"/>
    <property type="match status" value="1"/>
</dbReference>
<dbReference type="AlphaFoldDB" id="A0A2K9NR75"/>
<dbReference type="InterPro" id="IPR036249">
    <property type="entry name" value="Thioredoxin-like_sf"/>
</dbReference>
<dbReference type="PANTHER" id="PTHR42852:SF17">
    <property type="entry name" value="THIOREDOXIN-LIKE PROTEIN HI_1115"/>
    <property type="match status" value="1"/>
</dbReference>
<evidence type="ECO:0000313" key="2">
    <source>
        <dbReference type="Proteomes" id="UP000235584"/>
    </source>
</evidence>
<dbReference type="GO" id="GO:0016491">
    <property type="term" value="F:oxidoreductase activity"/>
    <property type="evidence" value="ECO:0007669"/>
    <property type="project" value="InterPro"/>
</dbReference>
<evidence type="ECO:0000313" key="1">
    <source>
        <dbReference type="EMBL" id="AUN98013.1"/>
    </source>
</evidence>
<dbReference type="PROSITE" id="PS51352">
    <property type="entry name" value="THIOREDOXIN_2"/>
    <property type="match status" value="1"/>
</dbReference>
<dbReference type="InterPro" id="IPR050553">
    <property type="entry name" value="Thioredoxin_ResA/DsbE_sf"/>
</dbReference>
<dbReference type="KEGG" id="bsto:C0V70_07800"/>
<accession>A0A2K9NR75</accession>
<gene>
    <name evidence="1" type="ORF">C0V70_07800</name>
</gene>
<dbReference type="CDD" id="cd02966">
    <property type="entry name" value="TlpA_like_family"/>
    <property type="match status" value="1"/>
</dbReference>
<dbReference type="RefSeq" id="WP_102243304.1">
    <property type="nucleotide sequence ID" value="NZ_CP025704.1"/>
</dbReference>
<organism evidence="1 2">
    <name type="scientific">Bacteriovorax stolpii</name>
    <name type="common">Bdellovibrio stolpii</name>
    <dbReference type="NCBI Taxonomy" id="960"/>
    <lineage>
        <taxon>Bacteria</taxon>
        <taxon>Pseudomonadati</taxon>
        <taxon>Bdellovibrionota</taxon>
        <taxon>Bacteriovoracia</taxon>
        <taxon>Bacteriovoracales</taxon>
        <taxon>Bacteriovoracaceae</taxon>
        <taxon>Bacteriovorax</taxon>
    </lineage>
</organism>
<dbReference type="EMBL" id="CP025704">
    <property type="protein sequence ID" value="AUN98013.1"/>
    <property type="molecule type" value="Genomic_DNA"/>
</dbReference>
<keyword evidence="2" id="KW-1185">Reference proteome</keyword>
<dbReference type="Pfam" id="PF08534">
    <property type="entry name" value="Redoxin"/>
    <property type="match status" value="1"/>
</dbReference>
<dbReference type="Proteomes" id="UP000235584">
    <property type="component" value="Chromosome"/>
</dbReference>
<dbReference type="SUPFAM" id="SSF52833">
    <property type="entry name" value="Thioredoxin-like"/>
    <property type="match status" value="1"/>
</dbReference>
<dbReference type="Gene3D" id="3.40.30.10">
    <property type="entry name" value="Glutaredoxin"/>
    <property type="match status" value="1"/>
</dbReference>
<name>A0A2K9NR75_BACTC</name>
<dbReference type="InterPro" id="IPR013740">
    <property type="entry name" value="Redoxin"/>
</dbReference>
<sequence>MKVLIAALLLFSLNAQAEKMKDFTLPIHQKSEKFHLQEEVKKKKVLLNFWATWCTSCIHELPKLEALKEKYSDSVTFVSVNAGEKDNLIERFQRKYKFSYTMLKDEDRSFSKGLGVDSLPVTIVVDKDMNIIYRDVVPPTSL</sequence>
<protein>
    <submittedName>
        <fullName evidence="1">Uncharacterized protein</fullName>
    </submittedName>
</protein>
<proteinExistence type="predicted"/>